<keyword evidence="2" id="KW-1185">Reference proteome</keyword>
<evidence type="ECO:0000313" key="2">
    <source>
        <dbReference type="Proteomes" id="UP000501346"/>
    </source>
</evidence>
<organism evidence="1 2">
    <name type="scientific">Saccharomyces pastorianus</name>
    <name type="common">Lager yeast</name>
    <name type="synonym">Saccharomyces cerevisiae x Saccharomyces eubayanus</name>
    <dbReference type="NCBI Taxonomy" id="27292"/>
    <lineage>
        <taxon>Eukaryota</taxon>
        <taxon>Fungi</taxon>
        <taxon>Dikarya</taxon>
        <taxon>Ascomycota</taxon>
        <taxon>Saccharomycotina</taxon>
        <taxon>Saccharomycetes</taxon>
        <taxon>Saccharomycetales</taxon>
        <taxon>Saccharomycetaceae</taxon>
        <taxon>Saccharomyces</taxon>
    </lineage>
</organism>
<sequence>MSGYFDHLSSDAHFTNIQIEQGLINDTNSTASDLINNSMIDFALQLEQLNLEENILKEFTLFQSKNMDLLQDTATARSNNTSPLRQNRVQGW</sequence>
<evidence type="ECO:0000313" key="1">
    <source>
        <dbReference type="EMBL" id="QID85218.1"/>
    </source>
</evidence>
<dbReference type="OrthoDB" id="4040197at2759"/>
<dbReference type="EMBL" id="CP049004">
    <property type="protein sequence ID" value="QID85218.1"/>
    <property type="molecule type" value="Genomic_DNA"/>
</dbReference>
<dbReference type="AlphaFoldDB" id="A0A6C1E7D1"/>
<name>A0A6C1E7D1_SACPS</name>
<accession>A0A6C1E7D1</accession>
<protein>
    <submittedName>
        <fullName evidence="1">Uncharacterized protein</fullName>
    </submittedName>
</protein>
<reference evidence="1 2" key="1">
    <citation type="journal article" date="2019" name="BMC Genomics">
        <title>Chromosome level assembly and comparative genome analysis confirm lager-brewing yeasts originated from a single hybridization.</title>
        <authorList>
            <person name="Salazar A.N."/>
            <person name="Gorter de Vries A.R."/>
            <person name="van den Broek M."/>
            <person name="Brouwers N."/>
            <person name="de la Torre Cortes P."/>
            <person name="Kuijpers N.G.A."/>
            <person name="Daran J.G."/>
            <person name="Abeel T."/>
        </authorList>
    </citation>
    <scope>NUCLEOTIDE SEQUENCE [LARGE SCALE GENOMIC DNA]</scope>
    <source>
        <strain evidence="1 2">CBS 1483</strain>
    </source>
</reference>
<proteinExistence type="predicted"/>
<dbReference type="Proteomes" id="UP000501346">
    <property type="component" value="Chromosome SeVII-ScVII"/>
</dbReference>
<gene>
    <name evidence="1" type="ORF">GRS66_007781</name>
</gene>